<reference evidence="1 3" key="1">
    <citation type="submission" date="2020-05" db="EMBL/GenBank/DDBJ databases">
        <title>MicrobeNet Type strains.</title>
        <authorList>
            <person name="Nicholson A.C."/>
        </authorList>
    </citation>
    <scope>NUCLEOTIDE SEQUENCE [LARGE SCALE GENOMIC DNA]</scope>
    <source>
        <strain evidence="1 3">ATCC 700815</strain>
    </source>
</reference>
<evidence type="ECO:0000313" key="1">
    <source>
        <dbReference type="EMBL" id="NNH10291.1"/>
    </source>
</evidence>
<sequence>MERLFKPLTELKRILARQLREQPGCHDCQLRAVCVHRPDHTGCNWSAEVDFPGRCDDDAVRDLPHARQVIMLVRERYNVAAGLTGQRKGGAGAAAA</sequence>
<dbReference type="EMBL" id="JABEMD010000006">
    <property type="protein sequence ID" value="NNH10291.1"/>
    <property type="molecule type" value="Genomic_DNA"/>
</dbReference>
<dbReference type="EMBL" id="CP098735">
    <property type="protein sequence ID" value="USE76773.1"/>
    <property type="molecule type" value="Genomic_DNA"/>
</dbReference>
<reference evidence="2" key="2">
    <citation type="submission" date="2022-06" db="EMBL/GenBank/DDBJ databases">
        <title>Complete genome sequence and characterization of Cupriavidus gilardii QJ1 isolated from contaminating cells.</title>
        <authorList>
            <person name="Qi J."/>
        </authorList>
    </citation>
    <scope>NUCLEOTIDE SEQUENCE</scope>
    <source>
        <strain evidence="2">QJ1</strain>
    </source>
</reference>
<gene>
    <name evidence="1" type="ORF">HLB16_05260</name>
    <name evidence="2" type="ORF">NDR89_05785</name>
</gene>
<evidence type="ECO:0000313" key="3">
    <source>
        <dbReference type="Proteomes" id="UP000542973"/>
    </source>
</evidence>
<accession>A0A849B460</accession>
<proteinExistence type="predicted"/>
<dbReference type="Proteomes" id="UP001056648">
    <property type="component" value="Chromosome 1"/>
</dbReference>
<protein>
    <submittedName>
        <fullName evidence="1">Uncharacterized protein</fullName>
    </submittedName>
</protein>
<organism evidence="1 3">
    <name type="scientific">Cupriavidus gilardii</name>
    <dbReference type="NCBI Taxonomy" id="82541"/>
    <lineage>
        <taxon>Bacteria</taxon>
        <taxon>Pseudomonadati</taxon>
        <taxon>Pseudomonadota</taxon>
        <taxon>Betaproteobacteria</taxon>
        <taxon>Burkholderiales</taxon>
        <taxon>Burkholderiaceae</taxon>
        <taxon>Cupriavidus</taxon>
    </lineage>
</organism>
<keyword evidence="4" id="KW-1185">Reference proteome</keyword>
<evidence type="ECO:0000313" key="2">
    <source>
        <dbReference type="EMBL" id="USE76773.1"/>
    </source>
</evidence>
<dbReference type="Proteomes" id="UP000542973">
    <property type="component" value="Unassembled WGS sequence"/>
</dbReference>
<dbReference type="AlphaFoldDB" id="A0A849B460"/>
<evidence type="ECO:0000313" key="4">
    <source>
        <dbReference type="Proteomes" id="UP001056648"/>
    </source>
</evidence>
<dbReference type="RefSeq" id="WP_151022661.1">
    <property type="nucleotide sequence ID" value="NZ_BAAAEB010000031.1"/>
</dbReference>
<name>A0A849B460_9BURK</name>